<evidence type="ECO:0000256" key="1">
    <source>
        <dbReference type="ARBA" id="ARBA00022723"/>
    </source>
</evidence>
<comment type="caution">
    <text evidence="3">The sequence shown here is derived from an EMBL/GenBank/DDBJ whole genome shotgun (WGS) entry which is preliminary data.</text>
</comment>
<gene>
    <name evidence="3" type="ORF">ENL43_01820</name>
</gene>
<evidence type="ECO:0000313" key="3">
    <source>
        <dbReference type="EMBL" id="HHF53085.1"/>
    </source>
</evidence>
<dbReference type="SUPFAM" id="SSF51604">
    <property type="entry name" value="Enolase C-terminal domain-like"/>
    <property type="match status" value="1"/>
</dbReference>
<evidence type="ECO:0000259" key="2">
    <source>
        <dbReference type="Pfam" id="PF13378"/>
    </source>
</evidence>
<dbReference type="AlphaFoldDB" id="A0A7V5LT98"/>
<dbReference type="PANTHER" id="PTHR48073:SF2">
    <property type="entry name" value="O-SUCCINYLBENZOATE SYNTHASE"/>
    <property type="match status" value="1"/>
</dbReference>
<dbReference type="InterPro" id="IPR029065">
    <property type="entry name" value="Enolase_C-like"/>
</dbReference>
<sequence>TPKEAIHFVKTIYSKGVDIAIFEQPVPAHHIDGLKFVRFHSPFPVAADESARTKYDVFRLIKSEAVDFINIKLMKSGLSDALAIVEMANTAGVKLMIGCMGESSLGINQSVHFALGTGAFLYHDLDSHLMLIKEEFRGKFRQEGSRIFV</sequence>
<accession>A0A7V5LT98</accession>
<feature type="domain" description="Enolase C-terminal" evidence="2">
    <location>
        <begin position="2"/>
        <end position="143"/>
    </location>
</feature>
<name>A0A7V5LT98_UNCW3</name>
<protein>
    <submittedName>
        <fullName evidence="3">Dipeptide epimerase</fullName>
    </submittedName>
</protein>
<keyword evidence="1" id="KW-0479">Metal-binding</keyword>
<dbReference type="InterPro" id="IPR036849">
    <property type="entry name" value="Enolase-like_C_sf"/>
</dbReference>
<dbReference type="Pfam" id="PF13378">
    <property type="entry name" value="MR_MLE_C"/>
    <property type="match status" value="1"/>
</dbReference>
<organism evidence="3">
    <name type="scientific">candidate division WOR-3 bacterium</name>
    <dbReference type="NCBI Taxonomy" id="2052148"/>
    <lineage>
        <taxon>Bacteria</taxon>
        <taxon>Bacteria division WOR-3</taxon>
    </lineage>
</organism>
<dbReference type="Gene3D" id="3.20.20.120">
    <property type="entry name" value="Enolase-like C-terminal domain"/>
    <property type="match status" value="1"/>
</dbReference>
<proteinExistence type="predicted"/>
<dbReference type="GO" id="GO:0046872">
    <property type="term" value="F:metal ion binding"/>
    <property type="evidence" value="ECO:0007669"/>
    <property type="project" value="UniProtKB-KW"/>
</dbReference>
<feature type="non-terminal residue" evidence="3">
    <location>
        <position position="1"/>
    </location>
</feature>
<dbReference type="Proteomes" id="UP000886050">
    <property type="component" value="Unassembled WGS sequence"/>
</dbReference>
<reference evidence="3" key="1">
    <citation type="journal article" date="2020" name="mSystems">
        <title>Genome- and Community-Level Interaction Insights into Carbon Utilization and Element Cycling Functions of Hydrothermarchaeota in Hydrothermal Sediment.</title>
        <authorList>
            <person name="Zhou Z."/>
            <person name="Liu Y."/>
            <person name="Xu W."/>
            <person name="Pan J."/>
            <person name="Luo Z.H."/>
            <person name="Li M."/>
        </authorList>
    </citation>
    <scope>NUCLEOTIDE SEQUENCE [LARGE SCALE GENOMIC DNA]</scope>
    <source>
        <strain evidence="3">HyVt-96</strain>
    </source>
</reference>
<dbReference type="EMBL" id="DRTX01000100">
    <property type="protein sequence ID" value="HHF53085.1"/>
    <property type="molecule type" value="Genomic_DNA"/>
</dbReference>
<dbReference type="PANTHER" id="PTHR48073">
    <property type="entry name" value="O-SUCCINYLBENZOATE SYNTHASE-RELATED"/>
    <property type="match status" value="1"/>
</dbReference>